<dbReference type="PANTHER" id="PTHR13492:SF2">
    <property type="entry name" value="RING FINGER PROTEIN 37"/>
    <property type="match status" value="1"/>
</dbReference>
<dbReference type="Proteomes" id="UP000215335">
    <property type="component" value="Unassembled WGS sequence"/>
</dbReference>
<sequence length="486" mass="54175">MLVNFCDKCLRTDVTCSTVSTEGYDVTNLVNNSDKGFLAYACIKPPLTIDFVFICNVEISHVIVWPQIGAQKSSGFQLSVKTSDVKNQPFTDVSTAFLQKEQSGVLFYRRDITYHTDIDVPPNFAQRYIKALNIVNYANTLRLSILKTENSVPALGKIEIWGRVASKCAKDISMNVNALWLNRFNSIIPATASSSDDTVAVDDNKKQEESKEEWRANIEKNLLKVPEDFLDPITCEIMTQPIILPSGKIIDQKTLERHGHNEAIWGRPVSDPFTGIRFSDNRKPLAAVPLKARIDMFLLEHSNDEAIKKLPRVLGSKFMQQANSVNVINCISANLVNNVNNVNTVNTVKNNANGLKRTLPREENSTNTTVKRAFHGHSLPVVSLRSSGVCAKRSSGKTTSSAVSISKTVNKEEIVKQNAAIEEKLNSNIQVGAMPTCECCSEKIFYKLPCEHIICRKALLSLEKNQCTTCQSEFKTSDPQRFHLCN</sequence>
<reference evidence="2 3" key="1">
    <citation type="journal article" date="2017" name="Curr. Biol.">
        <title>The Evolution of Venom by Co-option of Single-Copy Genes.</title>
        <authorList>
            <person name="Martinson E.O."/>
            <person name="Mrinalini"/>
            <person name="Kelkar Y.D."/>
            <person name="Chang C.H."/>
            <person name="Werren J.H."/>
        </authorList>
    </citation>
    <scope>NUCLEOTIDE SEQUENCE [LARGE SCALE GENOMIC DNA]</scope>
    <source>
        <strain evidence="2 3">Alberta</strain>
        <tissue evidence="2">Whole body</tissue>
    </source>
</reference>
<keyword evidence="3" id="KW-1185">Reference proteome</keyword>
<dbReference type="SMART" id="SM00504">
    <property type="entry name" value="Ubox"/>
    <property type="match status" value="1"/>
</dbReference>
<dbReference type="InterPro" id="IPR045696">
    <property type="entry name" value="Ubox5_N"/>
</dbReference>
<dbReference type="InterPro" id="IPR039925">
    <property type="entry name" value="RNF37_RING-Ubox"/>
</dbReference>
<dbReference type="InterPro" id="IPR013083">
    <property type="entry name" value="Znf_RING/FYVE/PHD"/>
</dbReference>
<proteinExistence type="predicted"/>
<dbReference type="STRING" id="543379.A0A232EFQ6"/>
<dbReference type="GO" id="GO:0034450">
    <property type="term" value="F:ubiquitin-ubiquitin ligase activity"/>
    <property type="evidence" value="ECO:0007669"/>
    <property type="project" value="TreeGrafter"/>
</dbReference>
<dbReference type="Pfam" id="PF04564">
    <property type="entry name" value="U-box"/>
    <property type="match status" value="1"/>
</dbReference>
<dbReference type="Pfam" id="PF19318">
    <property type="entry name" value="DUF5918"/>
    <property type="match status" value="1"/>
</dbReference>
<gene>
    <name evidence="2" type="ORF">TSAR_012137</name>
</gene>
<dbReference type="GO" id="GO:0031625">
    <property type="term" value="F:ubiquitin protein ligase binding"/>
    <property type="evidence" value="ECO:0007669"/>
    <property type="project" value="TreeGrafter"/>
</dbReference>
<dbReference type="GO" id="GO:0005634">
    <property type="term" value="C:nucleus"/>
    <property type="evidence" value="ECO:0007669"/>
    <property type="project" value="TreeGrafter"/>
</dbReference>
<dbReference type="InterPro" id="IPR003613">
    <property type="entry name" value="Ubox_domain"/>
</dbReference>
<accession>A0A232EFQ6</accession>
<evidence type="ECO:0000259" key="1">
    <source>
        <dbReference type="SMART" id="SM00504"/>
    </source>
</evidence>
<dbReference type="OrthoDB" id="20295at2759"/>
<dbReference type="AlphaFoldDB" id="A0A232EFQ6"/>
<comment type="caution">
    <text evidence="2">The sequence shown here is derived from an EMBL/GenBank/DDBJ whole genome shotgun (WGS) entry which is preliminary data.</text>
</comment>
<protein>
    <recommendedName>
        <fullName evidence="1">U-box domain-containing protein</fullName>
    </recommendedName>
</protein>
<dbReference type="EMBL" id="NNAY01004979">
    <property type="protein sequence ID" value="OXU17142.1"/>
    <property type="molecule type" value="Genomic_DNA"/>
</dbReference>
<dbReference type="Gene3D" id="3.30.40.10">
    <property type="entry name" value="Zinc/RING finger domain, C3HC4 (zinc finger)"/>
    <property type="match status" value="1"/>
</dbReference>
<organism evidence="2 3">
    <name type="scientific">Trichomalopsis sarcophagae</name>
    <dbReference type="NCBI Taxonomy" id="543379"/>
    <lineage>
        <taxon>Eukaryota</taxon>
        <taxon>Metazoa</taxon>
        <taxon>Ecdysozoa</taxon>
        <taxon>Arthropoda</taxon>
        <taxon>Hexapoda</taxon>
        <taxon>Insecta</taxon>
        <taxon>Pterygota</taxon>
        <taxon>Neoptera</taxon>
        <taxon>Endopterygota</taxon>
        <taxon>Hymenoptera</taxon>
        <taxon>Apocrita</taxon>
        <taxon>Proctotrupomorpha</taxon>
        <taxon>Chalcidoidea</taxon>
        <taxon>Pteromalidae</taxon>
        <taxon>Pteromalinae</taxon>
        <taxon>Trichomalopsis</taxon>
    </lineage>
</organism>
<dbReference type="CDD" id="cd16660">
    <property type="entry name" value="RING-Ubox_RNF37"/>
    <property type="match status" value="1"/>
</dbReference>
<name>A0A232EFQ6_9HYME</name>
<dbReference type="PANTHER" id="PTHR13492">
    <property type="entry name" value="RING FINGER PROTEIN 37"/>
    <property type="match status" value="1"/>
</dbReference>
<dbReference type="InterPro" id="IPR039847">
    <property type="entry name" value="Ubox5"/>
</dbReference>
<evidence type="ECO:0000313" key="2">
    <source>
        <dbReference type="EMBL" id="OXU17142.1"/>
    </source>
</evidence>
<evidence type="ECO:0000313" key="3">
    <source>
        <dbReference type="Proteomes" id="UP000215335"/>
    </source>
</evidence>
<dbReference type="SUPFAM" id="SSF57850">
    <property type="entry name" value="RING/U-box"/>
    <property type="match status" value="1"/>
</dbReference>
<feature type="domain" description="U-box" evidence="1">
    <location>
        <begin position="228"/>
        <end position="297"/>
    </location>
</feature>
<dbReference type="GO" id="GO:0000209">
    <property type="term" value="P:protein polyubiquitination"/>
    <property type="evidence" value="ECO:0007669"/>
    <property type="project" value="TreeGrafter"/>
</dbReference>